<name>A0A3N4I801_ASCIM</name>
<keyword evidence="2" id="KW-1185">Reference proteome</keyword>
<evidence type="ECO:0000313" key="2">
    <source>
        <dbReference type="Proteomes" id="UP000275078"/>
    </source>
</evidence>
<dbReference type="AlphaFoldDB" id="A0A3N4I801"/>
<proteinExistence type="predicted"/>
<organism evidence="1 2">
    <name type="scientific">Ascobolus immersus RN42</name>
    <dbReference type="NCBI Taxonomy" id="1160509"/>
    <lineage>
        <taxon>Eukaryota</taxon>
        <taxon>Fungi</taxon>
        <taxon>Dikarya</taxon>
        <taxon>Ascomycota</taxon>
        <taxon>Pezizomycotina</taxon>
        <taxon>Pezizomycetes</taxon>
        <taxon>Pezizales</taxon>
        <taxon>Ascobolaceae</taxon>
        <taxon>Ascobolus</taxon>
    </lineage>
</organism>
<evidence type="ECO:0000313" key="1">
    <source>
        <dbReference type="EMBL" id="RPA82195.1"/>
    </source>
</evidence>
<protein>
    <recommendedName>
        <fullName evidence="3">F-box domain-containing protein</fullName>
    </recommendedName>
</protein>
<dbReference type="Proteomes" id="UP000275078">
    <property type="component" value="Unassembled WGS sequence"/>
</dbReference>
<accession>A0A3N4I801</accession>
<reference evidence="1 2" key="1">
    <citation type="journal article" date="2018" name="Nat. Ecol. Evol.">
        <title>Pezizomycetes genomes reveal the molecular basis of ectomycorrhizal truffle lifestyle.</title>
        <authorList>
            <person name="Murat C."/>
            <person name="Payen T."/>
            <person name="Noel B."/>
            <person name="Kuo A."/>
            <person name="Morin E."/>
            <person name="Chen J."/>
            <person name="Kohler A."/>
            <person name="Krizsan K."/>
            <person name="Balestrini R."/>
            <person name="Da Silva C."/>
            <person name="Montanini B."/>
            <person name="Hainaut M."/>
            <person name="Levati E."/>
            <person name="Barry K.W."/>
            <person name="Belfiori B."/>
            <person name="Cichocki N."/>
            <person name="Clum A."/>
            <person name="Dockter R.B."/>
            <person name="Fauchery L."/>
            <person name="Guy J."/>
            <person name="Iotti M."/>
            <person name="Le Tacon F."/>
            <person name="Lindquist E.A."/>
            <person name="Lipzen A."/>
            <person name="Malagnac F."/>
            <person name="Mello A."/>
            <person name="Molinier V."/>
            <person name="Miyauchi S."/>
            <person name="Poulain J."/>
            <person name="Riccioni C."/>
            <person name="Rubini A."/>
            <person name="Sitrit Y."/>
            <person name="Splivallo R."/>
            <person name="Traeger S."/>
            <person name="Wang M."/>
            <person name="Zifcakova L."/>
            <person name="Wipf D."/>
            <person name="Zambonelli A."/>
            <person name="Paolocci F."/>
            <person name="Nowrousian M."/>
            <person name="Ottonello S."/>
            <person name="Baldrian P."/>
            <person name="Spatafora J.W."/>
            <person name="Henrissat B."/>
            <person name="Nagy L.G."/>
            <person name="Aury J.M."/>
            <person name="Wincker P."/>
            <person name="Grigoriev I.V."/>
            <person name="Bonfante P."/>
            <person name="Martin F.M."/>
        </authorList>
    </citation>
    <scope>NUCLEOTIDE SEQUENCE [LARGE SCALE GENOMIC DNA]</scope>
    <source>
        <strain evidence="1 2">RN42</strain>
    </source>
</reference>
<gene>
    <name evidence="1" type="ORF">BJ508DRAFT_325730</name>
</gene>
<evidence type="ECO:0008006" key="3">
    <source>
        <dbReference type="Google" id="ProtNLM"/>
    </source>
</evidence>
<dbReference type="EMBL" id="ML119673">
    <property type="protein sequence ID" value="RPA82195.1"/>
    <property type="molecule type" value="Genomic_DNA"/>
</dbReference>
<sequence length="298" mass="34330">MDLEEELTICELVHNISLSTSHPKATTLLSLPNELLHIIATFIPTLSSYHSFAVVNHRLAAVASTPSTRNIFITQLSEASVFRLLVDNLLNVSKFTFYIIQLKPRLINSADPDSDVIIFQVRHTFGGHHIPDRVVGEFPLRREWFRRFCELWRAWHGPAGDVVSFDEPIYTSLPPFTPEQARERAALIWDLIKRCEVCPKRDEIWKIPFQEDKNWTIVGIGYEYLVPEPTVSPDPGEDDDDSDLDDAYDDEGSLLTFWREPNEWRGERGVEWLYRSALIDKHGDEWNAGGVKVMRLRT</sequence>